<keyword evidence="12" id="KW-1185">Reference proteome</keyword>
<dbReference type="RefSeq" id="WP_087715257.1">
    <property type="nucleotide sequence ID" value="NZ_MWPH01000003.1"/>
</dbReference>
<feature type="domain" description="Aldehyde ferredoxin oxidoreductase N-terminal" evidence="10">
    <location>
        <begin position="4"/>
        <end position="206"/>
    </location>
</feature>
<evidence type="ECO:0000256" key="2">
    <source>
        <dbReference type="ARBA" id="ARBA00011032"/>
    </source>
</evidence>
<dbReference type="PANTHER" id="PTHR30038:SF7">
    <property type="entry name" value="TUNGSTEN-CONTAINING GLYCERALDEHYDE-3-PHOSPHATE:FERREDOXIN OXIDOREDUCTASE"/>
    <property type="match status" value="1"/>
</dbReference>
<proteinExistence type="inferred from homology"/>
<comment type="similarity">
    <text evidence="2">Belongs to the AOR/FOR family.</text>
</comment>
<evidence type="ECO:0000256" key="7">
    <source>
        <dbReference type="ARBA" id="ARBA00023014"/>
    </source>
</evidence>
<dbReference type="SUPFAM" id="SSF56228">
    <property type="entry name" value="Aldehyde ferredoxin oxidoreductase, N-terminal domain"/>
    <property type="match status" value="1"/>
</dbReference>
<gene>
    <name evidence="11" type="ORF">B2G88_15450</name>
</gene>
<dbReference type="SUPFAM" id="SSF48310">
    <property type="entry name" value="Aldehyde ferredoxin oxidoreductase, C-terminal domains"/>
    <property type="match status" value="1"/>
</dbReference>
<sequence>MKHVRGPLCTIDVGDRTTETDAIDDILESSLGGRALGTRLAHDRIPFDVDPLGPENRLYFATGPLQHSRMSFTGRMSATGVSPQTDGLLSSNAGGFLSRNFTGTGYSAVEITGASDELVIVHVTDTGVEFEPVPDLEEATVSETCDYIDDEHDLGAEHTVVVGPAGENRVRYASMMTSRERAFGRGGLGAVLGSKNVKAITFDGDSTHDVEIPSLQMEVHGEAAQSDHIMRDQGTTSVAEYANQVEALPTHYFSELSFEGIDGVSGDRVEEKKYQKGTCSACAFACKLPTRDEDSGLETEGPEYETLMAFGPNSGVDDIVDVMHSNKLCDELGLDTISAGDSVAAYLASEDEFGNADLIHELVEKIAYREGIGDQLAEGVARFHDDLGVENWSVKGMEFSAHDGRTLNGQGLAFATSNRGADHMYAEFYPYEYPLVDADDAFQKEGLEGKPPKLVELENINVIKDSAVLCKFSRDFVTPDRLETLLDADYEDLLALGGEIVSLERHFNNQRGFDRSDDTLPYEDQIPGFEDGLDAYYDERGWNSDGTVPEVALEQGEDGSGTATAE</sequence>
<dbReference type="GO" id="GO:0046872">
    <property type="term" value="F:metal ion binding"/>
    <property type="evidence" value="ECO:0007669"/>
    <property type="project" value="UniProtKB-KW"/>
</dbReference>
<keyword evidence="6" id="KW-0408">Iron</keyword>
<dbReference type="InterPro" id="IPR036021">
    <property type="entry name" value="Tungsten_al_ferr_oxy-like_C"/>
</dbReference>
<reference evidence="11 12" key="1">
    <citation type="submission" date="2017-02" db="EMBL/GenBank/DDBJ databases">
        <title>Natronthermophilus aegyptiacus gen. nov.,sp. nov., an aerobic, extremely halophilic alkalithermophilic archaeon isolated from the athalassohaline Wadi An Natrun, Egypt.</title>
        <authorList>
            <person name="Zhao B."/>
        </authorList>
    </citation>
    <scope>NUCLEOTIDE SEQUENCE [LARGE SCALE GENOMIC DNA]</scope>
    <source>
        <strain evidence="11 12">CGMCC 1.3597</strain>
    </source>
</reference>
<evidence type="ECO:0000256" key="1">
    <source>
        <dbReference type="ARBA" id="ARBA00001966"/>
    </source>
</evidence>
<evidence type="ECO:0000256" key="6">
    <source>
        <dbReference type="ARBA" id="ARBA00023004"/>
    </source>
</evidence>
<dbReference type="GO" id="GO:0051539">
    <property type="term" value="F:4 iron, 4 sulfur cluster binding"/>
    <property type="evidence" value="ECO:0007669"/>
    <property type="project" value="UniProtKB-KW"/>
</dbReference>
<keyword evidence="3" id="KW-0004">4Fe-4S</keyword>
<dbReference type="Gene3D" id="1.10.569.10">
    <property type="entry name" value="Aldehyde Ferredoxin Oxidoreductase Protein, subunit A, domain 2"/>
    <property type="match status" value="1"/>
</dbReference>
<dbReference type="OrthoDB" id="30771at2157"/>
<evidence type="ECO:0000313" key="12">
    <source>
        <dbReference type="Proteomes" id="UP000196084"/>
    </source>
</evidence>
<dbReference type="InterPro" id="IPR013983">
    <property type="entry name" value="Ald_Fedxn_OxRdtase_N"/>
</dbReference>
<dbReference type="EMBL" id="MWPH01000003">
    <property type="protein sequence ID" value="OVE83814.1"/>
    <property type="molecule type" value="Genomic_DNA"/>
</dbReference>
<dbReference type="GO" id="GO:0009055">
    <property type="term" value="F:electron transfer activity"/>
    <property type="evidence" value="ECO:0007669"/>
    <property type="project" value="InterPro"/>
</dbReference>
<name>A0A202E6K7_9EURY</name>
<dbReference type="InterPro" id="IPR013984">
    <property type="entry name" value="Ald_Fedxn_OxRdtase_dom2"/>
</dbReference>
<dbReference type="Pfam" id="PF02730">
    <property type="entry name" value="AFOR_N"/>
    <property type="match status" value="1"/>
</dbReference>
<keyword evidence="5" id="KW-0560">Oxidoreductase</keyword>
<protein>
    <submittedName>
        <fullName evidence="11">Aldehyde ferredoxin oxidoreductase</fullName>
    </submittedName>
</protein>
<comment type="cofactor">
    <cofactor evidence="1">
        <name>[4Fe-4S] cluster</name>
        <dbReference type="ChEBI" id="CHEBI:49883"/>
    </cofactor>
</comment>
<dbReference type="AlphaFoldDB" id="A0A202E6K7"/>
<dbReference type="Proteomes" id="UP000196084">
    <property type="component" value="Unassembled WGS sequence"/>
</dbReference>
<organism evidence="11 12">
    <name type="scientific">Natronolimnobius baerhuensis</name>
    <dbReference type="NCBI Taxonomy" id="253108"/>
    <lineage>
        <taxon>Archaea</taxon>
        <taxon>Methanobacteriati</taxon>
        <taxon>Methanobacteriota</taxon>
        <taxon>Stenosarchaea group</taxon>
        <taxon>Halobacteria</taxon>
        <taxon>Halobacteriales</taxon>
        <taxon>Natrialbaceae</taxon>
        <taxon>Natronolimnobius</taxon>
    </lineage>
</organism>
<dbReference type="Gene3D" id="1.10.599.10">
    <property type="entry name" value="Aldehyde Ferredoxin Oxidoreductase Protein, subunit A, domain 3"/>
    <property type="match status" value="1"/>
</dbReference>
<dbReference type="InterPro" id="IPR001203">
    <property type="entry name" value="OxRdtase_Ald_Fedxn_C"/>
</dbReference>
<dbReference type="GO" id="GO:0016625">
    <property type="term" value="F:oxidoreductase activity, acting on the aldehyde or oxo group of donors, iron-sulfur protein as acceptor"/>
    <property type="evidence" value="ECO:0007669"/>
    <property type="project" value="InterPro"/>
</dbReference>
<evidence type="ECO:0000256" key="5">
    <source>
        <dbReference type="ARBA" id="ARBA00023002"/>
    </source>
</evidence>
<evidence type="ECO:0000313" key="11">
    <source>
        <dbReference type="EMBL" id="OVE83814.1"/>
    </source>
</evidence>
<dbReference type="Pfam" id="PF01314">
    <property type="entry name" value="AFOR_C"/>
    <property type="match status" value="1"/>
</dbReference>
<comment type="caution">
    <text evidence="11">The sequence shown here is derived from an EMBL/GenBank/DDBJ whole genome shotgun (WGS) entry which is preliminary data.</text>
</comment>
<dbReference type="Gene3D" id="3.60.9.10">
    <property type="entry name" value="Aldehyde ferredoxin oxidoreductase, N-terminal domain"/>
    <property type="match status" value="1"/>
</dbReference>
<dbReference type="PANTHER" id="PTHR30038">
    <property type="entry name" value="ALDEHYDE FERREDOXIN OXIDOREDUCTASE"/>
    <property type="match status" value="1"/>
</dbReference>
<evidence type="ECO:0000256" key="4">
    <source>
        <dbReference type="ARBA" id="ARBA00022723"/>
    </source>
</evidence>
<evidence type="ECO:0000256" key="3">
    <source>
        <dbReference type="ARBA" id="ARBA00022485"/>
    </source>
</evidence>
<feature type="region of interest" description="Disordered" evidence="9">
    <location>
        <begin position="540"/>
        <end position="566"/>
    </location>
</feature>
<dbReference type="InterPro" id="IPR013985">
    <property type="entry name" value="Ald_Fedxn_OxRdtase_dom3"/>
</dbReference>
<comment type="cofactor">
    <cofactor evidence="8">
        <name>tungstopterin</name>
        <dbReference type="ChEBI" id="CHEBI:30402"/>
    </cofactor>
</comment>
<keyword evidence="7" id="KW-0411">Iron-sulfur</keyword>
<dbReference type="InterPro" id="IPR036503">
    <property type="entry name" value="Ald_Fedxn_OxRdtase_N_sf"/>
</dbReference>
<evidence type="ECO:0000256" key="8">
    <source>
        <dbReference type="ARBA" id="ARBA00049934"/>
    </source>
</evidence>
<accession>A0A202E6K7</accession>
<dbReference type="InterPro" id="IPR051919">
    <property type="entry name" value="W-dependent_AOR"/>
</dbReference>
<evidence type="ECO:0000259" key="10">
    <source>
        <dbReference type="SMART" id="SM00790"/>
    </source>
</evidence>
<evidence type="ECO:0000256" key="9">
    <source>
        <dbReference type="SAM" id="MobiDB-lite"/>
    </source>
</evidence>
<dbReference type="SMART" id="SM00790">
    <property type="entry name" value="AFOR_N"/>
    <property type="match status" value="1"/>
</dbReference>
<keyword evidence="4" id="KW-0479">Metal-binding</keyword>